<dbReference type="Pfam" id="PF15914">
    <property type="entry name" value="FAM193_C"/>
    <property type="match status" value="1"/>
</dbReference>
<dbReference type="InterPro" id="IPR029717">
    <property type="entry name" value="FAM193"/>
</dbReference>
<feature type="compositionally biased region" description="Basic and acidic residues" evidence="4">
    <location>
        <begin position="341"/>
        <end position="352"/>
    </location>
</feature>
<feature type="region of interest" description="Disordered" evidence="4">
    <location>
        <begin position="464"/>
        <end position="499"/>
    </location>
</feature>
<feature type="region of interest" description="Disordered" evidence="4">
    <location>
        <begin position="336"/>
        <end position="449"/>
    </location>
</feature>
<name>A0A8S1C7V1_9INSE</name>
<protein>
    <recommendedName>
        <fullName evidence="5">FAM193 C-terminal domain-containing protein</fullName>
    </recommendedName>
</protein>
<dbReference type="GO" id="GO:0005737">
    <property type="term" value="C:cytoplasm"/>
    <property type="evidence" value="ECO:0007669"/>
    <property type="project" value="TreeGrafter"/>
</dbReference>
<feature type="compositionally biased region" description="Basic and acidic residues" evidence="4">
    <location>
        <begin position="47"/>
        <end position="61"/>
    </location>
</feature>
<proteinExistence type="inferred from homology"/>
<feature type="compositionally biased region" description="Polar residues" evidence="4">
    <location>
        <begin position="365"/>
        <end position="411"/>
    </location>
</feature>
<feature type="compositionally biased region" description="Low complexity" evidence="4">
    <location>
        <begin position="34"/>
        <end position="46"/>
    </location>
</feature>
<evidence type="ECO:0000313" key="7">
    <source>
        <dbReference type="Proteomes" id="UP000494165"/>
    </source>
</evidence>
<reference evidence="6 7" key="1">
    <citation type="submission" date="2020-04" db="EMBL/GenBank/DDBJ databases">
        <authorList>
            <person name="Alioto T."/>
            <person name="Alioto T."/>
            <person name="Gomez Garrido J."/>
        </authorList>
    </citation>
    <scope>NUCLEOTIDE SEQUENCE [LARGE SCALE GENOMIC DNA]</scope>
</reference>
<dbReference type="InterPro" id="IPR031802">
    <property type="entry name" value="FAM193_C"/>
</dbReference>
<comment type="caution">
    <text evidence="6">The sequence shown here is derived from an EMBL/GenBank/DDBJ whole genome shotgun (WGS) entry which is preliminary data.</text>
</comment>
<feature type="compositionally biased region" description="Basic and acidic residues" evidence="4">
    <location>
        <begin position="464"/>
        <end position="477"/>
    </location>
</feature>
<dbReference type="AlphaFoldDB" id="A0A8S1C7V1"/>
<feature type="compositionally biased region" description="Basic residues" evidence="4">
    <location>
        <begin position="855"/>
        <end position="865"/>
    </location>
</feature>
<evidence type="ECO:0000256" key="1">
    <source>
        <dbReference type="ARBA" id="ARBA00009689"/>
    </source>
</evidence>
<feature type="region of interest" description="Disordered" evidence="4">
    <location>
        <begin position="588"/>
        <end position="628"/>
    </location>
</feature>
<organism evidence="6 7">
    <name type="scientific">Cloeon dipterum</name>
    <dbReference type="NCBI Taxonomy" id="197152"/>
    <lineage>
        <taxon>Eukaryota</taxon>
        <taxon>Metazoa</taxon>
        <taxon>Ecdysozoa</taxon>
        <taxon>Arthropoda</taxon>
        <taxon>Hexapoda</taxon>
        <taxon>Insecta</taxon>
        <taxon>Pterygota</taxon>
        <taxon>Palaeoptera</taxon>
        <taxon>Ephemeroptera</taxon>
        <taxon>Pisciforma</taxon>
        <taxon>Baetidae</taxon>
        <taxon>Cloeon</taxon>
    </lineage>
</organism>
<evidence type="ECO:0000313" key="6">
    <source>
        <dbReference type="EMBL" id="CAB3364251.1"/>
    </source>
</evidence>
<sequence>MSSKTSEAGKKKKKQKNMMEAKFIRTKPLPPSHPTHSSSQPSNQNQKKNEKKASDQNEQKDMTKEQFWAKLLATGLCFNNLGSKNQKSNDQTADFSEADWMEIRQYFNHAYHTNNEDSKQFVMRNSGKIVKVIKRLCAKDSQKLLWFVESQVQEFAIEIKVKLLQLLKKSSGQPSQLARNFIAKLVEQYAIFSSGATCLAGPVKDLDEGLLAMFGMGWEDLNRLMFERCVHSDPVIQLKIPQFVSLLQGSLNQKDKSGFYLVFKKLLILEEHMTNISEKWKRVESFTHENKVNHLCKMASQLRIDLCANKGTKKHCSCGPCASSLLRELSQLGISQPNNKVAKDKSSLDQKSTKSGAQDSKKSDNLNSKQQQAAQKNLTQDKGNTAKQGANNNFKQPQKGSKGNQKTQKVEPQTAKYKETATKSKSKQQQAAIPAPVPPEPSKKNKQKNVLAMKEKCNTSEIKPVKKDTVVKEKNPGDNRPLNELLDFIEGTDNPNKDEKKAAKKARQKIKKTNEKVIQQKIASGVYEPPAAVIKVPKPVISVPTFPKTEKKEPQMVTIRRVMEPSSSEPTVTITLKGDTPARDKVLFTLPQQNQPSESKKGKKKKNKGVSQPNPPAAPPIPQPVPMNHMPMQQERFMVSPNPYQLDPKPHVTVTPIMGPPYSTRSTQEMSVSDFCAQQPKLAPYRAPVTSAKGYQDEFSRECQDGVFSLQNIKLPPGITITKVEGPRIVRPEPPPPPPVKREEPPTEYGYPQMGTMIVNMPQPLPQSSYQPHNLNSAQMSSMRNMGMQNPNVIVVDTGKLMDEEVPSHSYANTHNGMWQQANGTLNHPHLVSGGIMLNGNGMTNGQAPPVSGGGKKKRNKKKGKKGEEWNLVESVFAPKDIDLDAVDDEERELEAFKRFCFNSVPPERKEKVHFNMKDLNIKKKP</sequence>
<keyword evidence="3" id="KW-0175">Coiled coil</keyword>
<dbReference type="GO" id="GO:0005634">
    <property type="term" value="C:nucleus"/>
    <property type="evidence" value="ECO:0007669"/>
    <property type="project" value="TreeGrafter"/>
</dbReference>
<evidence type="ECO:0000259" key="5">
    <source>
        <dbReference type="Pfam" id="PF15914"/>
    </source>
</evidence>
<feature type="compositionally biased region" description="Pro residues" evidence="4">
    <location>
        <begin position="613"/>
        <end position="625"/>
    </location>
</feature>
<evidence type="ECO:0000256" key="2">
    <source>
        <dbReference type="ARBA" id="ARBA00022553"/>
    </source>
</evidence>
<keyword evidence="7" id="KW-1185">Reference proteome</keyword>
<gene>
    <name evidence="6" type="ORF">CLODIP_2_CD14470</name>
</gene>
<dbReference type="PANTHER" id="PTHR15109:SF3">
    <property type="entry name" value="PROTEIN FAM193B"/>
    <property type="match status" value="1"/>
</dbReference>
<dbReference type="OrthoDB" id="10044608at2759"/>
<dbReference type="Proteomes" id="UP000494165">
    <property type="component" value="Unassembled WGS sequence"/>
</dbReference>
<dbReference type="EMBL" id="CADEPI010000015">
    <property type="protein sequence ID" value="CAB3364251.1"/>
    <property type="molecule type" value="Genomic_DNA"/>
</dbReference>
<keyword evidence="2" id="KW-0597">Phosphoprotein</keyword>
<accession>A0A8S1C7V1</accession>
<feature type="domain" description="FAM193 C-terminal" evidence="5">
    <location>
        <begin position="875"/>
        <end position="925"/>
    </location>
</feature>
<comment type="similarity">
    <text evidence="1">Belongs to the FAM193 family.</text>
</comment>
<dbReference type="PANTHER" id="PTHR15109">
    <property type="entry name" value="AGAP004327-PA"/>
    <property type="match status" value="1"/>
</dbReference>
<feature type="region of interest" description="Disordered" evidence="4">
    <location>
        <begin position="1"/>
        <end position="61"/>
    </location>
</feature>
<evidence type="ECO:0000256" key="3">
    <source>
        <dbReference type="ARBA" id="ARBA00023054"/>
    </source>
</evidence>
<evidence type="ECO:0000256" key="4">
    <source>
        <dbReference type="SAM" id="MobiDB-lite"/>
    </source>
</evidence>
<feature type="region of interest" description="Disordered" evidence="4">
    <location>
        <begin position="844"/>
        <end position="870"/>
    </location>
</feature>